<keyword evidence="3 5" id="KW-1133">Transmembrane helix</keyword>
<feature type="transmembrane region" description="Helical" evidence="5">
    <location>
        <begin position="291"/>
        <end position="308"/>
    </location>
</feature>
<dbReference type="Pfam" id="PF07690">
    <property type="entry name" value="MFS_1"/>
    <property type="match status" value="2"/>
</dbReference>
<dbReference type="RefSeq" id="WP_376874550.1">
    <property type="nucleotide sequence ID" value="NZ_JBHUHP010000009.1"/>
</dbReference>
<feature type="transmembrane region" description="Helical" evidence="5">
    <location>
        <begin position="383"/>
        <end position="404"/>
    </location>
</feature>
<evidence type="ECO:0000256" key="5">
    <source>
        <dbReference type="SAM" id="Phobius"/>
    </source>
</evidence>
<dbReference type="SUPFAM" id="SSF103473">
    <property type="entry name" value="MFS general substrate transporter"/>
    <property type="match status" value="1"/>
</dbReference>
<dbReference type="InterPro" id="IPR020846">
    <property type="entry name" value="MFS_dom"/>
</dbReference>
<evidence type="ECO:0000256" key="3">
    <source>
        <dbReference type="ARBA" id="ARBA00022989"/>
    </source>
</evidence>
<name>A0ABW4X971_9ACTN</name>
<keyword evidence="8" id="KW-1185">Reference proteome</keyword>
<reference evidence="8" key="1">
    <citation type="journal article" date="2019" name="Int. J. Syst. Evol. Microbiol.">
        <title>The Global Catalogue of Microorganisms (GCM) 10K type strain sequencing project: providing services to taxonomists for standard genome sequencing and annotation.</title>
        <authorList>
            <consortium name="The Broad Institute Genomics Platform"/>
            <consortium name="The Broad Institute Genome Sequencing Center for Infectious Disease"/>
            <person name="Wu L."/>
            <person name="Ma J."/>
        </authorList>
    </citation>
    <scope>NUCLEOTIDE SEQUENCE [LARGE SCALE GENOMIC DNA]</scope>
    <source>
        <strain evidence="8">JCM 3338</strain>
    </source>
</reference>
<dbReference type="Gene3D" id="1.20.1250.20">
    <property type="entry name" value="MFS general substrate transporter like domains"/>
    <property type="match status" value="2"/>
</dbReference>
<dbReference type="CDD" id="cd17370">
    <property type="entry name" value="MFS_MJ1317_like"/>
    <property type="match status" value="1"/>
</dbReference>
<feature type="transmembrane region" description="Helical" evidence="5">
    <location>
        <begin position="314"/>
        <end position="333"/>
    </location>
</feature>
<feature type="transmembrane region" description="Helical" evidence="5">
    <location>
        <begin position="354"/>
        <end position="377"/>
    </location>
</feature>
<evidence type="ECO:0000256" key="4">
    <source>
        <dbReference type="ARBA" id="ARBA00023136"/>
    </source>
</evidence>
<feature type="domain" description="Major facilitator superfamily (MFS) profile" evidence="6">
    <location>
        <begin position="24"/>
        <end position="408"/>
    </location>
</feature>
<dbReference type="EMBL" id="JBHUHP010000009">
    <property type="protein sequence ID" value="MFD2091847.1"/>
    <property type="molecule type" value="Genomic_DNA"/>
</dbReference>
<protein>
    <submittedName>
        <fullName evidence="7">MFS transporter</fullName>
    </submittedName>
</protein>
<keyword evidence="2 5" id="KW-0812">Transmembrane</keyword>
<comment type="subcellular location">
    <subcellularLocation>
        <location evidence="1">Cell membrane</location>
        <topology evidence="1">Multi-pass membrane protein</topology>
    </subcellularLocation>
</comment>
<dbReference type="InterPro" id="IPR011701">
    <property type="entry name" value="MFS"/>
</dbReference>
<feature type="transmembrane region" description="Helical" evidence="5">
    <location>
        <begin position="41"/>
        <end position="64"/>
    </location>
</feature>
<feature type="transmembrane region" description="Helical" evidence="5">
    <location>
        <begin position="262"/>
        <end position="279"/>
    </location>
</feature>
<dbReference type="InterPro" id="IPR036259">
    <property type="entry name" value="MFS_trans_sf"/>
</dbReference>
<accession>A0ABW4X971</accession>
<keyword evidence="4 5" id="KW-0472">Membrane</keyword>
<evidence type="ECO:0000313" key="7">
    <source>
        <dbReference type="EMBL" id="MFD2091847.1"/>
    </source>
</evidence>
<evidence type="ECO:0000256" key="2">
    <source>
        <dbReference type="ARBA" id="ARBA00022692"/>
    </source>
</evidence>
<evidence type="ECO:0000313" key="8">
    <source>
        <dbReference type="Proteomes" id="UP001597402"/>
    </source>
</evidence>
<sequence>MYPSVRDLPGTRTAGGVQGRVGGTVLALGTVSLLTDISSEMVTAVLPVYLTLALGLSPLAFGFLDGIYQGVSVLVRLVGGYAADRSGRPKATAQLGYGLSAACKLGLVTATSAGGIGAVLAVDRTGKGLRTAPRDALIAAAVPPALLGRAFGVHRAMDTAGAMLGPLLAFALLVYLPGDYDSVFLTSFAVAVLGCAALWAFVRERPALPGRDPVRVRALRGLVADARLRRVALVSLALGLLTVSDGFLYLLLRDRGAVDATFFPLLFVGTAAVYLVLAVPLGRLADRMGRVPVLLGGHVALLLTYLTFLDTDLLGGAVLVAAVLGGLGVYYAATDGVLAAVAARLTEERLRATGIALVQTAVAAGRLFSAILFGFLWTAWDQHIALVLFAAALGVALPLAWSLLRAVAPTPSREDVDA</sequence>
<feature type="transmembrane region" description="Helical" evidence="5">
    <location>
        <begin position="231"/>
        <end position="250"/>
    </location>
</feature>
<evidence type="ECO:0000259" key="6">
    <source>
        <dbReference type="PROSITE" id="PS50850"/>
    </source>
</evidence>
<proteinExistence type="predicted"/>
<evidence type="ECO:0000256" key="1">
    <source>
        <dbReference type="ARBA" id="ARBA00004651"/>
    </source>
</evidence>
<organism evidence="7 8">
    <name type="scientific">Blastococcus deserti</name>
    <dbReference type="NCBI Taxonomy" id="2259033"/>
    <lineage>
        <taxon>Bacteria</taxon>
        <taxon>Bacillati</taxon>
        <taxon>Actinomycetota</taxon>
        <taxon>Actinomycetes</taxon>
        <taxon>Geodermatophilales</taxon>
        <taxon>Geodermatophilaceae</taxon>
        <taxon>Blastococcus</taxon>
    </lineage>
</organism>
<gene>
    <name evidence="7" type="ORF">ACFSHS_09725</name>
</gene>
<comment type="caution">
    <text evidence="7">The sequence shown here is derived from an EMBL/GenBank/DDBJ whole genome shotgun (WGS) entry which is preliminary data.</text>
</comment>
<dbReference type="Proteomes" id="UP001597402">
    <property type="component" value="Unassembled WGS sequence"/>
</dbReference>
<dbReference type="PANTHER" id="PTHR23518:SF2">
    <property type="entry name" value="MAJOR FACILITATOR SUPERFAMILY TRANSPORTER"/>
    <property type="match status" value="1"/>
</dbReference>
<dbReference type="PANTHER" id="PTHR23518">
    <property type="entry name" value="C-METHYLTRANSFERASE"/>
    <property type="match status" value="1"/>
</dbReference>
<feature type="transmembrane region" description="Helical" evidence="5">
    <location>
        <begin position="182"/>
        <end position="202"/>
    </location>
</feature>
<feature type="transmembrane region" description="Helical" evidence="5">
    <location>
        <begin position="156"/>
        <end position="176"/>
    </location>
</feature>
<dbReference type="PROSITE" id="PS50850">
    <property type="entry name" value="MFS"/>
    <property type="match status" value="1"/>
</dbReference>